<feature type="transmembrane region" description="Helical" evidence="7">
    <location>
        <begin position="234"/>
        <end position="250"/>
    </location>
</feature>
<feature type="transmembrane region" description="Helical" evidence="7">
    <location>
        <begin position="73"/>
        <end position="95"/>
    </location>
</feature>
<comment type="caution">
    <text evidence="9">The sequence shown here is derived from an EMBL/GenBank/DDBJ whole genome shotgun (WGS) entry which is preliminary data.</text>
</comment>
<evidence type="ECO:0000256" key="3">
    <source>
        <dbReference type="ARBA" id="ARBA00022692"/>
    </source>
</evidence>
<dbReference type="SUPFAM" id="SSF103473">
    <property type="entry name" value="MFS general substrate transporter"/>
    <property type="match status" value="1"/>
</dbReference>
<dbReference type="PROSITE" id="PS50850">
    <property type="entry name" value="MFS"/>
    <property type="match status" value="1"/>
</dbReference>
<dbReference type="PANTHER" id="PTHR23501:SF187">
    <property type="entry name" value="MAJOR FACILITATOR SUPERFAMILY (MFS) PROFILE DOMAIN-CONTAINING PROTEIN"/>
    <property type="match status" value="1"/>
</dbReference>
<feature type="non-terminal residue" evidence="9">
    <location>
        <position position="1"/>
    </location>
</feature>
<keyword evidence="10" id="KW-1185">Reference proteome</keyword>
<feature type="transmembrane region" description="Helical" evidence="7">
    <location>
        <begin position="298"/>
        <end position="319"/>
    </location>
</feature>
<dbReference type="Proteomes" id="UP000193144">
    <property type="component" value="Unassembled WGS sequence"/>
</dbReference>
<feature type="transmembrane region" description="Helical" evidence="7">
    <location>
        <begin position="370"/>
        <end position="388"/>
    </location>
</feature>
<evidence type="ECO:0000259" key="8">
    <source>
        <dbReference type="PROSITE" id="PS50850"/>
    </source>
</evidence>
<dbReference type="GO" id="GO:0022857">
    <property type="term" value="F:transmembrane transporter activity"/>
    <property type="evidence" value="ECO:0007669"/>
    <property type="project" value="InterPro"/>
</dbReference>
<proteinExistence type="predicted"/>
<accession>A0A1Y1XW01</accession>
<feature type="transmembrane region" description="Helical" evidence="7">
    <location>
        <begin position="102"/>
        <end position="121"/>
    </location>
</feature>
<comment type="subcellular location">
    <subcellularLocation>
        <location evidence="1">Membrane</location>
        <topology evidence="1">Multi-pass membrane protein</topology>
    </subcellularLocation>
</comment>
<organism evidence="9 10">
    <name type="scientific">Clohesyomyces aquaticus</name>
    <dbReference type="NCBI Taxonomy" id="1231657"/>
    <lineage>
        <taxon>Eukaryota</taxon>
        <taxon>Fungi</taxon>
        <taxon>Dikarya</taxon>
        <taxon>Ascomycota</taxon>
        <taxon>Pezizomycotina</taxon>
        <taxon>Dothideomycetes</taxon>
        <taxon>Pleosporomycetidae</taxon>
        <taxon>Pleosporales</taxon>
        <taxon>Lindgomycetaceae</taxon>
        <taxon>Clohesyomyces</taxon>
    </lineage>
</organism>
<keyword evidence="2" id="KW-0813">Transport</keyword>
<protein>
    <submittedName>
        <fullName evidence="9">Major facilitator superfamily domain-containing protein</fullName>
    </submittedName>
</protein>
<dbReference type="InterPro" id="IPR036259">
    <property type="entry name" value="MFS_trans_sf"/>
</dbReference>
<gene>
    <name evidence="9" type="ORF">BCR34DRAFT_595099</name>
</gene>
<keyword evidence="3 7" id="KW-0812">Transmembrane</keyword>
<dbReference type="InterPro" id="IPR011701">
    <property type="entry name" value="MFS"/>
</dbReference>
<reference evidence="9 10" key="1">
    <citation type="submission" date="2016-07" db="EMBL/GenBank/DDBJ databases">
        <title>Pervasive Adenine N6-methylation of Active Genes in Fungi.</title>
        <authorList>
            <consortium name="DOE Joint Genome Institute"/>
            <person name="Mondo S.J."/>
            <person name="Dannebaum R.O."/>
            <person name="Kuo R.C."/>
            <person name="Labutti K."/>
            <person name="Haridas S."/>
            <person name="Kuo A."/>
            <person name="Salamov A."/>
            <person name="Ahrendt S.R."/>
            <person name="Lipzen A."/>
            <person name="Sullivan W."/>
            <person name="Andreopoulos W.B."/>
            <person name="Clum A."/>
            <person name="Lindquist E."/>
            <person name="Daum C."/>
            <person name="Ramamoorthy G.K."/>
            <person name="Gryganskyi A."/>
            <person name="Culley D."/>
            <person name="Magnuson J.K."/>
            <person name="James T.Y."/>
            <person name="O'Malley M.A."/>
            <person name="Stajich J.E."/>
            <person name="Spatafora J.W."/>
            <person name="Visel A."/>
            <person name="Grigoriev I.V."/>
        </authorList>
    </citation>
    <scope>NUCLEOTIDE SEQUENCE [LARGE SCALE GENOMIC DNA]</scope>
    <source>
        <strain evidence="9 10">CBS 115471</strain>
    </source>
</reference>
<dbReference type="Gene3D" id="1.20.1250.20">
    <property type="entry name" value="MFS general substrate transporter like domains"/>
    <property type="match status" value="2"/>
</dbReference>
<name>A0A1Y1XW01_9PLEO</name>
<evidence type="ECO:0000313" key="9">
    <source>
        <dbReference type="EMBL" id="ORX89937.1"/>
    </source>
</evidence>
<evidence type="ECO:0000256" key="1">
    <source>
        <dbReference type="ARBA" id="ARBA00004141"/>
    </source>
</evidence>
<feature type="transmembrane region" description="Helical" evidence="7">
    <location>
        <begin position="45"/>
        <end position="67"/>
    </location>
</feature>
<feature type="transmembrane region" description="Helical" evidence="7">
    <location>
        <begin position="256"/>
        <end position="277"/>
    </location>
</feature>
<dbReference type="InterPro" id="IPR020846">
    <property type="entry name" value="MFS_dom"/>
</dbReference>
<keyword evidence="4 7" id="KW-1133">Transmembrane helix</keyword>
<feature type="transmembrane region" description="Helical" evidence="7">
    <location>
        <begin position="127"/>
        <end position="144"/>
    </location>
</feature>
<dbReference type="Pfam" id="PF07690">
    <property type="entry name" value="MFS_1"/>
    <property type="match status" value="1"/>
</dbReference>
<feature type="domain" description="Major facilitator superfamily (MFS) profile" evidence="8">
    <location>
        <begin position="1"/>
        <end position="394"/>
    </location>
</feature>
<feature type="transmembrane region" description="Helical" evidence="7">
    <location>
        <begin position="165"/>
        <end position="183"/>
    </location>
</feature>
<feature type="transmembrane region" description="Helical" evidence="7">
    <location>
        <begin position="14"/>
        <end position="33"/>
    </location>
</feature>
<evidence type="ECO:0000256" key="2">
    <source>
        <dbReference type="ARBA" id="ARBA00022448"/>
    </source>
</evidence>
<evidence type="ECO:0000256" key="6">
    <source>
        <dbReference type="ARBA" id="ARBA00023180"/>
    </source>
</evidence>
<feature type="transmembrane region" description="Helical" evidence="7">
    <location>
        <begin position="203"/>
        <end position="222"/>
    </location>
</feature>
<evidence type="ECO:0000256" key="5">
    <source>
        <dbReference type="ARBA" id="ARBA00023136"/>
    </source>
</evidence>
<sequence>PFCAQLSDLFGRKYPLLISLAIFFVGGAVAAAARSSGALIAGRTVQGLGSGGILLLMEVVVCDIVPLRERGKYLGIVLSTAAIGAIAGPPIGGAIANQNWRWIFWVNLPVSGAVFIVLALFMKSWNIVVPLALGTLGWLAFHLYESILCSKPTVPRHLFANRTSSAGFGICFLHSLLTTWVAFQWPTYFQAVLHTTPLEAGIKYLAFEAFLIPSAGICGFLVSKTGVFRPYKFIGFNLLALGGGLNILLGPKTRTVTWVVLIAINAVGLGSLQATMLPAILASLEEKDVALATGMYSFLRSFGFIWGVTIPAIIFNASFDLHSWQISDPALRDMLSRGRAFEYVSGELVKDLPSPVREELAGVYAQSLQVGWKVATGFAAVGILLVLIEKHVPLRTTLDTEYGLQERPQGDDKTKFLA</sequence>
<dbReference type="AlphaFoldDB" id="A0A1Y1XW01"/>
<dbReference type="OrthoDB" id="10021397at2759"/>
<keyword evidence="6" id="KW-0325">Glycoprotein</keyword>
<evidence type="ECO:0000256" key="7">
    <source>
        <dbReference type="SAM" id="Phobius"/>
    </source>
</evidence>
<dbReference type="PANTHER" id="PTHR23501">
    <property type="entry name" value="MAJOR FACILITATOR SUPERFAMILY"/>
    <property type="match status" value="1"/>
</dbReference>
<dbReference type="EMBL" id="MCFA01000589">
    <property type="protein sequence ID" value="ORX89937.1"/>
    <property type="molecule type" value="Genomic_DNA"/>
</dbReference>
<evidence type="ECO:0000313" key="10">
    <source>
        <dbReference type="Proteomes" id="UP000193144"/>
    </source>
</evidence>
<dbReference type="PRINTS" id="PR01036">
    <property type="entry name" value="TCRTETB"/>
</dbReference>
<evidence type="ECO:0000256" key="4">
    <source>
        <dbReference type="ARBA" id="ARBA00022989"/>
    </source>
</evidence>
<dbReference type="GO" id="GO:0005886">
    <property type="term" value="C:plasma membrane"/>
    <property type="evidence" value="ECO:0007669"/>
    <property type="project" value="TreeGrafter"/>
</dbReference>
<keyword evidence="5 7" id="KW-0472">Membrane</keyword>